<proteinExistence type="predicted"/>
<dbReference type="PANTHER" id="PTHR37067">
    <property type="entry name" value="PX DOMAIN-CONTAINING PROTEIN"/>
    <property type="match status" value="1"/>
</dbReference>
<evidence type="ECO:0000313" key="1">
    <source>
        <dbReference type="EMBL" id="CAK7906780.1"/>
    </source>
</evidence>
<accession>A0AAV1T9R1</accession>
<dbReference type="EMBL" id="CAKLBY020000031">
    <property type="protein sequence ID" value="CAK7906780.1"/>
    <property type="molecule type" value="Genomic_DNA"/>
</dbReference>
<evidence type="ECO:0000313" key="2">
    <source>
        <dbReference type="Proteomes" id="UP001162060"/>
    </source>
</evidence>
<name>A0AAV1T9R1_9STRA</name>
<gene>
    <name evidence="1" type="ORF">PM001_LOCUS3402</name>
</gene>
<comment type="caution">
    <text evidence="1">The sequence shown here is derived from an EMBL/GenBank/DDBJ whole genome shotgun (WGS) entry which is preliminary data.</text>
</comment>
<reference evidence="1" key="1">
    <citation type="submission" date="2024-01" db="EMBL/GenBank/DDBJ databases">
        <authorList>
            <person name="Webb A."/>
        </authorList>
    </citation>
    <scope>NUCLEOTIDE SEQUENCE</scope>
    <source>
        <strain evidence="1">Pm1</strain>
    </source>
</reference>
<sequence length="106" mass="12111">MRVRDFFGRKMYNLQQVTVPILGSYTSENIFKMLVKVTDALNDPWNAKLIGMSSEEESTMKDRHRHSDLVTRMVATDINPTIRVWCASHHVNLVVSLAAKCVTEES</sequence>
<dbReference type="AlphaFoldDB" id="A0AAV1T9R1"/>
<organism evidence="1 2">
    <name type="scientific">Peronospora matthiolae</name>
    <dbReference type="NCBI Taxonomy" id="2874970"/>
    <lineage>
        <taxon>Eukaryota</taxon>
        <taxon>Sar</taxon>
        <taxon>Stramenopiles</taxon>
        <taxon>Oomycota</taxon>
        <taxon>Peronosporomycetes</taxon>
        <taxon>Peronosporales</taxon>
        <taxon>Peronosporaceae</taxon>
        <taxon>Peronospora</taxon>
    </lineage>
</organism>
<dbReference type="Proteomes" id="UP001162060">
    <property type="component" value="Unassembled WGS sequence"/>
</dbReference>
<protein>
    <submittedName>
        <fullName evidence="1">Uncharacterized protein</fullName>
    </submittedName>
</protein>
<dbReference type="PANTHER" id="PTHR37067:SF3">
    <property type="entry name" value="PX DOMAIN-CONTAINING PROTEIN"/>
    <property type="match status" value="1"/>
</dbReference>